<dbReference type="AlphaFoldDB" id="A0A3M8CP72"/>
<organism evidence="1 2">
    <name type="scientific">Brevibacillus panacihumi</name>
    <dbReference type="NCBI Taxonomy" id="497735"/>
    <lineage>
        <taxon>Bacteria</taxon>
        <taxon>Bacillati</taxon>
        <taxon>Bacillota</taxon>
        <taxon>Bacilli</taxon>
        <taxon>Bacillales</taxon>
        <taxon>Paenibacillaceae</taxon>
        <taxon>Brevibacillus</taxon>
    </lineage>
</organism>
<sequence>MKEVHLYAKLADMQEVDYHNTLVLHALTEVLIEKGFFTKDELSRKMVELDSQLTFQIETYTRISDRLLNGVNQEKSLSLD</sequence>
<proteinExistence type="predicted"/>
<protein>
    <recommendedName>
        <fullName evidence="3">Nitrile hydratase subunit beta</fullName>
    </recommendedName>
</protein>
<evidence type="ECO:0008006" key="3">
    <source>
        <dbReference type="Google" id="ProtNLM"/>
    </source>
</evidence>
<accession>A0A3M8CP72</accession>
<dbReference type="RefSeq" id="WP_122914419.1">
    <property type="nucleotide sequence ID" value="NZ_RHHT01000036.1"/>
</dbReference>
<dbReference type="EMBL" id="RHHT01000036">
    <property type="protein sequence ID" value="RNB76685.1"/>
    <property type="molecule type" value="Genomic_DNA"/>
</dbReference>
<evidence type="ECO:0000313" key="1">
    <source>
        <dbReference type="EMBL" id="RNB76685.1"/>
    </source>
</evidence>
<name>A0A3M8CP72_9BACL</name>
<reference evidence="1 2" key="1">
    <citation type="submission" date="2018-10" db="EMBL/GenBank/DDBJ databases">
        <title>Phylogenomics of Brevibacillus.</title>
        <authorList>
            <person name="Dunlap C."/>
        </authorList>
    </citation>
    <scope>NUCLEOTIDE SEQUENCE [LARGE SCALE GENOMIC DNA]</scope>
    <source>
        <strain evidence="1 2">JCM 15085</strain>
    </source>
</reference>
<gene>
    <name evidence="1" type="ORF">EDM58_17235</name>
</gene>
<comment type="caution">
    <text evidence="1">The sequence shown here is derived from an EMBL/GenBank/DDBJ whole genome shotgun (WGS) entry which is preliminary data.</text>
</comment>
<evidence type="ECO:0000313" key="2">
    <source>
        <dbReference type="Proteomes" id="UP000281915"/>
    </source>
</evidence>
<dbReference type="Proteomes" id="UP000281915">
    <property type="component" value="Unassembled WGS sequence"/>
</dbReference>